<evidence type="ECO:0000313" key="2">
    <source>
        <dbReference type="Proteomes" id="UP000030672"/>
    </source>
</evidence>
<keyword evidence="2" id="KW-1185">Reference proteome</keyword>
<protein>
    <submittedName>
        <fullName evidence="1">Uncharacterized protein</fullName>
    </submittedName>
</protein>
<dbReference type="RefSeq" id="XP_040881629.1">
    <property type="nucleotide sequence ID" value="XM_041024390.1"/>
</dbReference>
<dbReference type="GeneID" id="63917763"/>
<dbReference type="EMBL" id="KL584828">
    <property type="protein sequence ID" value="KEQ64606.1"/>
    <property type="molecule type" value="Genomic_DNA"/>
</dbReference>
<dbReference type="HOGENOM" id="CLU_1927178_0_0_1"/>
<reference evidence="1 2" key="1">
    <citation type="journal article" date="2014" name="BMC Genomics">
        <title>Genome sequencing of four Aureobasidium pullulans varieties: biotechnological potential, stress tolerance, and description of new species.</title>
        <authorList>
            <person name="Gostin Ar C."/>
            <person name="Ohm R.A."/>
            <person name="Kogej T."/>
            <person name="Sonjak S."/>
            <person name="Turk M."/>
            <person name="Zajc J."/>
            <person name="Zalar P."/>
            <person name="Grube M."/>
            <person name="Sun H."/>
            <person name="Han J."/>
            <person name="Sharma A."/>
            <person name="Chiniquy J."/>
            <person name="Ngan C.Y."/>
            <person name="Lipzen A."/>
            <person name="Barry K."/>
            <person name="Grigoriev I.V."/>
            <person name="Gunde-Cimerman N."/>
        </authorList>
    </citation>
    <scope>NUCLEOTIDE SEQUENCE [LARGE SCALE GENOMIC DNA]</scope>
    <source>
        <strain evidence="1 2">CBS 110374</strain>
    </source>
</reference>
<sequence>MKGMKEKLGSGTMERRDRAACMQALHWCYVSASLVGKDIPLWVRNQDPPLDHTVMSDIWVIVRIVKPGLSLNSDEELKFQNVYCRNREQTFILTGDRESANAALSVSLSSICTVRCGSVLEKGGQQGTSTM</sequence>
<evidence type="ECO:0000313" key="1">
    <source>
        <dbReference type="EMBL" id="KEQ64606.1"/>
    </source>
</evidence>
<gene>
    <name evidence="1" type="ORF">M437DRAFT_64247</name>
</gene>
<proteinExistence type="predicted"/>
<accession>A0A074WQC5</accession>
<dbReference type="AlphaFoldDB" id="A0A074WQC5"/>
<dbReference type="Proteomes" id="UP000030672">
    <property type="component" value="Unassembled WGS sequence"/>
</dbReference>
<name>A0A074WQC5_AURM1</name>
<organism evidence="1 2">
    <name type="scientific">Aureobasidium melanogenum (strain CBS 110374)</name>
    <name type="common">Aureobasidium pullulans var. melanogenum</name>
    <dbReference type="NCBI Taxonomy" id="1043003"/>
    <lineage>
        <taxon>Eukaryota</taxon>
        <taxon>Fungi</taxon>
        <taxon>Dikarya</taxon>
        <taxon>Ascomycota</taxon>
        <taxon>Pezizomycotina</taxon>
        <taxon>Dothideomycetes</taxon>
        <taxon>Dothideomycetidae</taxon>
        <taxon>Dothideales</taxon>
        <taxon>Saccotheciaceae</taxon>
        <taxon>Aureobasidium</taxon>
    </lineage>
</organism>